<organism evidence="2">
    <name type="scientific">Uncultured Desulfatiglans sp</name>
    <dbReference type="NCBI Taxonomy" id="1748965"/>
    <lineage>
        <taxon>Bacteria</taxon>
        <taxon>Pseudomonadati</taxon>
        <taxon>Thermodesulfobacteriota</taxon>
        <taxon>Desulfobacteria</taxon>
        <taxon>Desulfatiglandales</taxon>
        <taxon>Desulfatiglandaceae</taxon>
        <taxon>Desulfatiglans</taxon>
        <taxon>environmental samples</taxon>
    </lineage>
</organism>
<gene>
    <name evidence="2" type="ORF">TRIP_B10018</name>
</gene>
<evidence type="ECO:0000313" key="2">
    <source>
        <dbReference type="EMBL" id="VBB41290.1"/>
    </source>
</evidence>
<name>A0A652ZZU8_UNCDX</name>
<dbReference type="NCBIfam" id="NF040521">
    <property type="entry name" value="C45_proenzyme"/>
    <property type="match status" value="1"/>
</dbReference>
<accession>A0A652ZZU8</accession>
<reference evidence="2" key="1">
    <citation type="submission" date="2018-07" db="EMBL/GenBank/DDBJ databases">
        <authorList>
            <consortium name="Genoscope - CEA"/>
            <person name="William W."/>
        </authorList>
    </citation>
    <scope>NUCLEOTIDE SEQUENCE</scope>
    <source>
        <strain evidence="2">IK1</strain>
    </source>
</reference>
<dbReference type="AlphaFoldDB" id="A0A652ZZU8"/>
<sequence>MYAMIWKFLAATALAACISMHPSGGGAEPKTAPLPEAAATFESGRLYQYGRLNVLDLHGTYKQMGRQYGHLLQDELARLYQAAIEGYFIQEKGLAPEAMRQAAQSLYAFYPHRFKTFFEGMAETSGLPLEKHILLNALELYGMLPGCSGIAVWKDYTAGGPLVFGRNYDWFGSYRSFARFLTVTVFNGGEGIPAAIATFAGVIYATTGMNAQGLFLELNNGFPSGGSLAYSNRVPAVVHLLAFLRDCSNMAHLDAALNSTRSNFTFIINVADREAAFAYEWLPFDIRRRTGKSDGLLVATNHFVDPGWGIELQDTGGFKTRERRDNLLSLAEGRKGHMTVEAMMEILDTDIDRGGAAWPAGDAIQTVYQIIAVPAERKFWVKVPGFQEWTAVDLGRLFAEAGSR</sequence>
<dbReference type="InterPro" id="IPR047803">
    <property type="entry name" value="DCD1A/B-like"/>
</dbReference>
<feature type="signal peptide" evidence="1">
    <location>
        <begin position="1"/>
        <end position="15"/>
    </location>
</feature>
<proteinExistence type="predicted"/>
<dbReference type="PANTHER" id="PTHR35190:SF2">
    <property type="entry name" value="PROTEIN DCD1B"/>
    <property type="match status" value="1"/>
</dbReference>
<protein>
    <recommendedName>
        <fullName evidence="3">Acyl-coenzyme A:6-aminopenicillanic acid acyl-transferase</fullName>
    </recommendedName>
</protein>
<evidence type="ECO:0000256" key="1">
    <source>
        <dbReference type="SAM" id="SignalP"/>
    </source>
</evidence>
<evidence type="ECO:0008006" key="3">
    <source>
        <dbReference type="Google" id="ProtNLM"/>
    </source>
</evidence>
<feature type="chain" id="PRO_5025021130" description="Acyl-coenzyme A:6-aminopenicillanic acid acyl-transferase" evidence="1">
    <location>
        <begin position="16"/>
        <end position="404"/>
    </location>
</feature>
<keyword evidence="1" id="KW-0732">Signal</keyword>
<dbReference type="PANTHER" id="PTHR35190">
    <property type="entry name" value="PROTEIN DCD1B"/>
    <property type="match status" value="1"/>
</dbReference>
<dbReference type="InterPro" id="IPR047794">
    <property type="entry name" value="C45_proenzyme-like"/>
</dbReference>
<dbReference type="Gene3D" id="3.60.60.10">
    <property type="entry name" value="Penicillin V Acylase, Chain A"/>
    <property type="match status" value="1"/>
</dbReference>
<dbReference type="EMBL" id="UPXX01000001">
    <property type="protein sequence ID" value="VBB41290.1"/>
    <property type="molecule type" value="Genomic_DNA"/>
</dbReference>